<proteinExistence type="inferred from homology"/>
<keyword evidence="7 10" id="KW-0653">Protein transport</keyword>
<evidence type="ECO:0000256" key="6">
    <source>
        <dbReference type="ARBA" id="ARBA00022490"/>
    </source>
</evidence>
<dbReference type="GO" id="GO:0005829">
    <property type="term" value="C:cytosol"/>
    <property type="evidence" value="ECO:0007669"/>
    <property type="project" value="GOC"/>
</dbReference>
<evidence type="ECO:0000313" key="11">
    <source>
        <dbReference type="EMBL" id="CDW21306.1"/>
    </source>
</evidence>
<dbReference type="FunFam" id="1.25.40.660:FF:000003">
    <property type="entry name" value="Vacuolar protein sorting-associated protein 35"/>
    <property type="match status" value="1"/>
</dbReference>
<dbReference type="EMBL" id="HACA01003945">
    <property type="protein sequence ID" value="CDW21306.1"/>
    <property type="molecule type" value="Transcribed_RNA"/>
</dbReference>
<dbReference type="GO" id="GO:0005770">
    <property type="term" value="C:late endosome"/>
    <property type="evidence" value="ECO:0007669"/>
    <property type="project" value="TreeGrafter"/>
</dbReference>
<dbReference type="AlphaFoldDB" id="A0A0K2T765"/>
<dbReference type="InterPro" id="IPR005378">
    <property type="entry name" value="Vps35"/>
</dbReference>
<evidence type="ECO:0000256" key="1">
    <source>
        <dbReference type="ARBA" id="ARBA00004170"/>
    </source>
</evidence>
<keyword evidence="8" id="KW-0333">Golgi apparatus</keyword>
<comment type="similarity">
    <text evidence="4 10">Belongs to the VPS35 family.</text>
</comment>
<dbReference type="GO" id="GO:0042147">
    <property type="term" value="P:retrograde transport, endosome to Golgi"/>
    <property type="evidence" value="ECO:0007669"/>
    <property type="project" value="InterPro"/>
</dbReference>
<keyword evidence="5 10" id="KW-0813">Transport</keyword>
<organism evidence="11">
    <name type="scientific">Lepeophtheirus salmonis</name>
    <name type="common">Salmon louse</name>
    <name type="synonym">Caligus salmonis</name>
    <dbReference type="NCBI Taxonomy" id="72036"/>
    <lineage>
        <taxon>Eukaryota</taxon>
        <taxon>Metazoa</taxon>
        <taxon>Ecdysozoa</taxon>
        <taxon>Arthropoda</taxon>
        <taxon>Crustacea</taxon>
        <taxon>Multicrustacea</taxon>
        <taxon>Hexanauplia</taxon>
        <taxon>Copepoda</taxon>
        <taxon>Siphonostomatoida</taxon>
        <taxon>Caligidae</taxon>
        <taxon>Lepeophtheirus</taxon>
    </lineage>
</organism>
<dbReference type="PANTHER" id="PTHR11099">
    <property type="entry name" value="VACUOLAR SORTING PROTEIN 35"/>
    <property type="match status" value="1"/>
</dbReference>
<comment type="subcellular location">
    <subcellularLocation>
        <location evidence="3">Cytoplasm</location>
    </subcellularLocation>
    <subcellularLocation>
        <location evidence="2">Golgi apparatus membrane</location>
    </subcellularLocation>
    <subcellularLocation>
        <location evidence="1">Membrane</location>
        <topology evidence="1">Peripheral membrane protein</topology>
    </subcellularLocation>
</comment>
<name>A0A0K2T765_LEPSM</name>
<dbReference type="GO" id="GO:0006886">
    <property type="term" value="P:intracellular protein transport"/>
    <property type="evidence" value="ECO:0007669"/>
    <property type="project" value="TreeGrafter"/>
</dbReference>
<evidence type="ECO:0000256" key="9">
    <source>
        <dbReference type="ARBA" id="ARBA00023136"/>
    </source>
</evidence>
<dbReference type="Pfam" id="PF03635">
    <property type="entry name" value="Vps35"/>
    <property type="match status" value="1"/>
</dbReference>
<gene>
    <name evidence="11" type="primary">VPS35</name>
</gene>
<dbReference type="PANTHER" id="PTHR11099:SF0">
    <property type="entry name" value="VACUOLAR PROTEIN SORTING-ASSOCIATED PROTEIN 35"/>
    <property type="match status" value="1"/>
</dbReference>
<keyword evidence="6" id="KW-0963">Cytoplasm</keyword>
<evidence type="ECO:0000256" key="5">
    <source>
        <dbReference type="ARBA" id="ARBA00022448"/>
    </source>
</evidence>
<evidence type="ECO:0000256" key="3">
    <source>
        <dbReference type="ARBA" id="ARBA00004496"/>
    </source>
</evidence>
<protein>
    <recommendedName>
        <fullName evidence="10">Vacuolar protein sorting-associated protein 35</fullName>
    </recommendedName>
</protein>
<evidence type="ECO:0000256" key="4">
    <source>
        <dbReference type="ARBA" id="ARBA00006536"/>
    </source>
</evidence>
<keyword evidence="9" id="KW-0472">Membrane</keyword>
<dbReference type="OrthoDB" id="6365700at2759"/>
<sequence>MRIEYEGQEKLLEDTLTAVKQGSFQMKRCLDKNKLMDGLKFASEILGKLRTSALSPKSYYQLYMGICDEVRHLESFLLEEFRRDRKVEDLYELVQYAGQIVPRMYLLITVGLVYIQTKEYPKKDILKDLVEMCRGVQHPLRGLFLRNYLLQCTRNILPDCIEEEEEGEGTVEDSIDFIQLNFAEMNKLWVRMHYQGHSRDRDRKEKERMELRILVGTNLVRLSQLESVDVDMYRKIVLPGILEQVVSCREPIAQEYLMECIIQVFPDEMHLATLVPFLNACGQLHEKVNVKNVIISLIDRLALYATREESGWVPGDVQLFDIFSHEVASIISGRGDSIPPEDIVSLQVSLSNMAYKCYSDRVDYVDTVLSVTKKLFDNIQLERVEFDTPVGCELEKLLKIPIINYNDIITVSKLEHFLPLLATFDFEGRRAMANFITNNIIDNETTIPTADQVEIILSMCSPLIVTQDEGPSPDNWPDPEEFVEEQGLMGRLVHMFVSSDLDQFFQILNVSKKHLGAGGPKRIGSTLPSIIVQSYRLAQMYYDARKKDDKWEKKVDKVLQFSHNTISALVKADMAELPLRLYLQGAAVMDKIVWENQETLAYEFMSQAFSIYEDEISESRAQLTAISLIIGTLEQMTCFTEENHDPLRTQCALAASKLLKKPDQCRGVQVCSHLFWSGKTKSNDGKELQDGKRVLDCLKKGVKIASQCIDSASRVQLFIELLNKYVYFFEKGNKLITKDMIQELIAKIKEEISALEMDEELDQLNQHFDNSLAHFNILFDDV</sequence>
<evidence type="ECO:0000256" key="10">
    <source>
        <dbReference type="PIRNR" id="PIRNR009375"/>
    </source>
</evidence>
<accession>A0A0K2T765</accession>
<dbReference type="GeneID" id="121116421"/>
<dbReference type="GO" id="GO:0030906">
    <property type="term" value="C:retromer, cargo-selective complex"/>
    <property type="evidence" value="ECO:0007669"/>
    <property type="project" value="InterPro"/>
</dbReference>
<dbReference type="Gene3D" id="1.25.40.660">
    <property type="entry name" value="Vacuolar protein sorting-associated protein 35, helical subcomplex Vps35-C"/>
    <property type="match status" value="1"/>
</dbReference>
<dbReference type="RefSeq" id="XP_040566607.1">
    <property type="nucleotide sequence ID" value="XM_040710673.2"/>
</dbReference>
<evidence type="ECO:0000256" key="8">
    <source>
        <dbReference type="ARBA" id="ARBA00023034"/>
    </source>
</evidence>
<evidence type="ECO:0000256" key="7">
    <source>
        <dbReference type="ARBA" id="ARBA00022927"/>
    </source>
</evidence>
<comment type="function">
    <text evidence="10">Plays a role in vesicular protein sorting.</text>
</comment>
<reference evidence="11" key="1">
    <citation type="submission" date="2014-05" db="EMBL/GenBank/DDBJ databases">
        <authorList>
            <person name="Chronopoulou M."/>
        </authorList>
    </citation>
    <scope>NUCLEOTIDE SEQUENCE</scope>
    <source>
        <tissue evidence="11">Whole organism</tissue>
    </source>
</reference>
<dbReference type="GO" id="GO:0000139">
    <property type="term" value="C:Golgi membrane"/>
    <property type="evidence" value="ECO:0007669"/>
    <property type="project" value="UniProtKB-SubCell"/>
</dbReference>
<dbReference type="PIRSF" id="PIRSF009375">
    <property type="entry name" value="Retromer_Vps35"/>
    <property type="match status" value="1"/>
</dbReference>
<dbReference type="InterPro" id="IPR042491">
    <property type="entry name" value="Vps35_C"/>
</dbReference>
<evidence type="ECO:0000256" key="2">
    <source>
        <dbReference type="ARBA" id="ARBA00004394"/>
    </source>
</evidence>